<sequence length="99" mass="11642">MNADIQWMVFISLNGMIIVVKIPPHKERFSMAASLRLQYALMNEPHKKLLLSHGRKNSEEKSSFRWKGDSQDIHTQQRPILRFYSSIDKNHASFIFKIL</sequence>
<evidence type="ECO:0000313" key="2">
    <source>
        <dbReference type="EMBL" id="GIY44473.1"/>
    </source>
</evidence>
<dbReference type="AlphaFoldDB" id="A0AAV4TD23"/>
<evidence type="ECO:0000313" key="3">
    <source>
        <dbReference type="Proteomes" id="UP001054945"/>
    </source>
</evidence>
<dbReference type="Proteomes" id="UP001054945">
    <property type="component" value="Unassembled WGS sequence"/>
</dbReference>
<evidence type="ECO:0008006" key="4">
    <source>
        <dbReference type="Google" id="ProtNLM"/>
    </source>
</evidence>
<feature type="region of interest" description="Disordered" evidence="1">
    <location>
        <begin position="52"/>
        <end position="71"/>
    </location>
</feature>
<evidence type="ECO:0000256" key="1">
    <source>
        <dbReference type="SAM" id="MobiDB-lite"/>
    </source>
</evidence>
<gene>
    <name evidence="2" type="ORF">CEXT_68891</name>
</gene>
<accession>A0AAV4TD23</accession>
<reference evidence="2 3" key="1">
    <citation type="submission" date="2021-06" db="EMBL/GenBank/DDBJ databases">
        <title>Caerostris extrusa draft genome.</title>
        <authorList>
            <person name="Kono N."/>
            <person name="Arakawa K."/>
        </authorList>
    </citation>
    <scope>NUCLEOTIDE SEQUENCE [LARGE SCALE GENOMIC DNA]</scope>
</reference>
<feature type="compositionally biased region" description="Basic and acidic residues" evidence="1">
    <location>
        <begin position="56"/>
        <end position="71"/>
    </location>
</feature>
<comment type="caution">
    <text evidence="2">The sequence shown here is derived from an EMBL/GenBank/DDBJ whole genome shotgun (WGS) entry which is preliminary data.</text>
</comment>
<protein>
    <recommendedName>
        <fullName evidence="4">Ycf15</fullName>
    </recommendedName>
</protein>
<keyword evidence="3" id="KW-1185">Reference proteome</keyword>
<name>A0AAV4TD23_CAEEX</name>
<proteinExistence type="predicted"/>
<organism evidence="2 3">
    <name type="scientific">Caerostris extrusa</name>
    <name type="common">Bark spider</name>
    <name type="synonym">Caerostris bankana</name>
    <dbReference type="NCBI Taxonomy" id="172846"/>
    <lineage>
        <taxon>Eukaryota</taxon>
        <taxon>Metazoa</taxon>
        <taxon>Ecdysozoa</taxon>
        <taxon>Arthropoda</taxon>
        <taxon>Chelicerata</taxon>
        <taxon>Arachnida</taxon>
        <taxon>Araneae</taxon>
        <taxon>Araneomorphae</taxon>
        <taxon>Entelegynae</taxon>
        <taxon>Araneoidea</taxon>
        <taxon>Araneidae</taxon>
        <taxon>Caerostris</taxon>
    </lineage>
</organism>
<dbReference type="EMBL" id="BPLR01011148">
    <property type="protein sequence ID" value="GIY44473.1"/>
    <property type="molecule type" value="Genomic_DNA"/>
</dbReference>